<dbReference type="EMBL" id="QGGB01000010">
    <property type="protein sequence ID" value="PWN05305.1"/>
    <property type="molecule type" value="Genomic_DNA"/>
</dbReference>
<evidence type="ECO:0000313" key="5">
    <source>
        <dbReference type="Proteomes" id="UP000245533"/>
    </source>
</evidence>
<feature type="domain" description="Serine aminopeptidase S33" evidence="3">
    <location>
        <begin position="185"/>
        <end position="430"/>
    </location>
</feature>
<protein>
    <recommendedName>
        <fullName evidence="3">Serine aminopeptidase S33 domain-containing protein</fullName>
    </recommendedName>
</protein>
<proteinExistence type="predicted"/>
<dbReference type="PANTHER" id="PTHR43265">
    <property type="entry name" value="ESTERASE ESTD"/>
    <property type="match status" value="1"/>
</dbReference>
<dbReference type="SUPFAM" id="SSF53474">
    <property type="entry name" value="alpha/beta-Hydrolases"/>
    <property type="match status" value="1"/>
</dbReference>
<keyword evidence="1" id="KW-0175">Coiled coil</keyword>
<name>A0A316TQL5_9BACT</name>
<dbReference type="InterPro" id="IPR022742">
    <property type="entry name" value="Hydrolase_4"/>
</dbReference>
<dbReference type="Proteomes" id="UP000245533">
    <property type="component" value="Unassembled WGS sequence"/>
</dbReference>
<keyword evidence="2" id="KW-0732">Signal</keyword>
<dbReference type="AlphaFoldDB" id="A0A316TQL5"/>
<dbReference type="GO" id="GO:0052689">
    <property type="term" value="F:carboxylic ester hydrolase activity"/>
    <property type="evidence" value="ECO:0007669"/>
    <property type="project" value="TreeGrafter"/>
</dbReference>
<dbReference type="Pfam" id="PF12146">
    <property type="entry name" value="Hydrolase_4"/>
    <property type="match status" value="1"/>
</dbReference>
<dbReference type="InterPro" id="IPR029058">
    <property type="entry name" value="AB_hydrolase_fold"/>
</dbReference>
<dbReference type="PANTHER" id="PTHR43265:SF1">
    <property type="entry name" value="ESTERASE ESTD"/>
    <property type="match status" value="1"/>
</dbReference>
<evidence type="ECO:0000259" key="3">
    <source>
        <dbReference type="Pfam" id="PF12146"/>
    </source>
</evidence>
<evidence type="ECO:0000256" key="2">
    <source>
        <dbReference type="SAM" id="SignalP"/>
    </source>
</evidence>
<organism evidence="4 5">
    <name type="scientific">Rhodohalobacter mucosus</name>
    <dbReference type="NCBI Taxonomy" id="2079485"/>
    <lineage>
        <taxon>Bacteria</taxon>
        <taxon>Pseudomonadati</taxon>
        <taxon>Balneolota</taxon>
        <taxon>Balneolia</taxon>
        <taxon>Balneolales</taxon>
        <taxon>Balneolaceae</taxon>
        <taxon>Rhodohalobacter</taxon>
    </lineage>
</organism>
<sequence length="465" mass="51162">MVFIPSRMLKILFVLFFALSPVLHAQQSADIVGNWSGSITVNGQELGIEFVFNYNQGEFDGTIDIPQQAAYNLPVEFTYVEADSMVFQFQTGTGAAVFMGRLNESNDEISGLFEQLGTRFPFSIIRQNQVSVSQSDSSGTNLVIPTESGQRSGTLLQGDSQKPIVILITGSGSQDRDENVAGFRVFGELSEALLDSGYSSFRYDDIGVGESTGVEDATLQDLADDLKDIIEYLASNHVETFNDIVLLGHSQGGGVAALAASGNELVDGIIFMAAPFFGGDEIINQQIRAISEAQNVSESVVEQNLEYQARIYEVVRNNGDWAEVEEDLYERLEEQMNMLSEQQRESLGDMDAFIRSQVSRQLAAAKTDWFRSFIELDPAEVVKTLQIPLLAIFGEKDMQVINEPNREAADSLAENSEIDLNTVTIPEANHLFQQANTGMPGEYGMLEKRFAEGFLGAILEWLSGL</sequence>
<accession>A0A316TQL5</accession>
<dbReference type="Gene3D" id="3.40.50.1820">
    <property type="entry name" value="alpha/beta hydrolase"/>
    <property type="match status" value="1"/>
</dbReference>
<keyword evidence="5" id="KW-1185">Reference proteome</keyword>
<feature type="chain" id="PRO_5016397169" description="Serine aminopeptidase S33 domain-containing protein" evidence="2">
    <location>
        <begin position="26"/>
        <end position="465"/>
    </location>
</feature>
<gene>
    <name evidence="4" type="ORF">DDZ15_14620</name>
</gene>
<feature type="signal peptide" evidence="2">
    <location>
        <begin position="1"/>
        <end position="25"/>
    </location>
</feature>
<reference evidence="4 5" key="1">
    <citation type="submission" date="2018-05" db="EMBL/GenBank/DDBJ databases">
        <title>Rhodohalobacter halophilus gen. nov., sp. nov., a moderately halophilic member of the family Balneolaceae.</title>
        <authorList>
            <person name="Liu Z.-W."/>
        </authorList>
    </citation>
    <scope>NUCLEOTIDE SEQUENCE [LARGE SCALE GENOMIC DNA]</scope>
    <source>
        <strain evidence="4 5">8A47</strain>
    </source>
</reference>
<evidence type="ECO:0000256" key="1">
    <source>
        <dbReference type="SAM" id="Coils"/>
    </source>
</evidence>
<evidence type="ECO:0000313" key="4">
    <source>
        <dbReference type="EMBL" id="PWN05305.1"/>
    </source>
</evidence>
<feature type="coiled-coil region" evidence="1">
    <location>
        <begin position="322"/>
        <end position="349"/>
    </location>
</feature>
<dbReference type="InterPro" id="IPR053145">
    <property type="entry name" value="AB_hydrolase_Est10"/>
</dbReference>
<comment type="caution">
    <text evidence="4">The sequence shown here is derived from an EMBL/GenBank/DDBJ whole genome shotgun (WGS) entry which is preliminary data.</text>
</comment>